<dbReference type="PROSITE" id="PS50865">
    <property type="entry name" value="ZF_MYND_2"/>
    <property type="match status" value="1"/>
</dbReference>
<evidence type="ECO:0000256" key="2">
    <source>
        <dbReference type="ARBA" id="ARBA00022771"/>
    </source>
</evidence>
<accession>U7PZU1</accession>
<dbReference type="Gene3D" id="1.10.220.160">
    <property type="match status" value="1"/>
</dbReference>
<dbReference type="PANTHER" id="PTHR12197:SF251">
    <property type="entry name" value="EG:BACR7C10.4 PROTEIN"/>
    <property type="match status" value="1"/>
</dbReference>
<name>U7PZU1_SPOS1</name>
<evidence type="ECO:0000256" key="5">
    <source>
        <dbReference type="SAM" id="MobiDB-lite"/>
    </source>
</evidence>
<feature type="domain" description="SET" evidence="6">
    <location>
        <begin position="56"/>
        <end position="321"/>
    </location>
</feature>
<dbReference type="STRING" id="1391915.U7PZU1"/>
<feature type="region of interest" description="Disordered" evidence="5">
    <location>
        <begin position="607"/>
        <end position="696"/>
    </location>
</feature>
<feature type="domain" description="MYND-type" evidence="7">
    <location>
        <begin position="119"/>
        <end position="176"/>
    </location>
</feature>
<dbReference type="InterPro" id="IPR001214">
    <property type="entry name" value="SET_dom"/>
</dbReference>
<evidence type="ECO:0000313" key="8">
    <source>
        <dbReference type="EMBL" id="ERT01174.1"/>
    </source>
</evidence>
<dbReference type="Proteomes" id="UP000018087">
    <property type="component" value="Unassembled WGS sequence"/>
</dbReference>
<dbReference type="OrthoDB" id="5945798at2759"/>
<keyword evidence="1" id="KW-0479">Metal-binding</keyword>
<dbReference type="eggNOG" id="KOG2084">
    <property type="taxonomic scope" value="Eukaryota"/>
</dbReference>
<evidence type="ECO:0000256" key="4">
    <source>
        <dbReference type="PROSITE-ProRule" id="PRU00134"/>
    </source>
</evidence>
<evidence type="ECO:0000259" key="7">
    <source>
        <dbReference type="PROSITE" id="PS50865"/>
    </source>
</evidence>
<dbReference type="PANTHER" id="PTHR12197">
    <property type="entry name" value="HISTONE-LYSINE N-METHYLTRANSFERASE SMYD"/>
    <property type="match status" value="1"/>
</dbReference>
<dbReference type="CDD" id="cd20071">
    <property type="entry name" value="SET_SMYD"/>
    <property type="match status" value="1"/>
</dbReference>
<keyword evidence="2 4" id="KW-0863">Zinc-finger</keyword>
<dbReference type="InterPro" id="IPR050869">
    <property type="entry name" value="H3K4_H4K5_MeTrfase"/>
</dbReference>
<organism evidence="8 9">
    <name type="scientific">Sporothrix schenckii (strain ATCC 58251 / de Perez 2211183)</name>
    <name type="common">Rose-picker's disease fungus</name>
    <dbReference type="NCBI Taxonomy" id="1391915"/>
    <lineage>
        <taxon>Eukaryota</taxon>
        <taxon>Fungi</taxon>
        <taxon>Dikarya</taxon>
        <taxon>Ascomycota</taxon>
        <taxon>Pezizomycotina</taxon>
        <taxon>Sordariomycetes</taxon>
        <taxon>Sordariomycetidae</taxon>
        <taxon>Ophiostomatales</taxon>
        <taxon>Ophiostomataceae</taxon>
        <taxon>Sporothrix</taxon>
    </lineage>
</organism>
<keyword evidence="3" id="KW-0862">Zinc</keyword>
<proteinExistence type="predicted"/>
<feature type="compositionally biased region" description="Basic and acidic residues" evidence="5">
    <location>
        <begin position="718"/>
        <end position="736"/>
    </location>
</feature>
<feature type="region of interest" description="Disordered" evidence="5">
    <location>
        <begin position="714"/>
        <end position="740"/>
    </location>
</feature>
<reference evidence="9" key="1">
    <citation type="journal article" date="2014" name="Genome Announc.">
        <title>Genome sequence of the pathogenic fungus Sporothrix schenckii (ATCC 58251).</title>
        <authorList>
            <person name="Cuomo C.A."/>
            <person name="Rodriguez-Del Valle N."/>
            <person name="Perez-Sanchez L."/>
            <person name="Abouelleil A."/>
            <person name="Goldberg J."/>
            <person name="Young S."/>
            <person name="Zeng Q."/>
            <person name="Birren B.W."/>
        </authorList>
    </citation>
    <scope>NUCLEOTIDE SEQUENCE [LARGE SCALE GENOMIC DNA]</scope>
    <source>
        <strain evidence="9">ATCC 58251 / de Perez 2211183</strain>
    </source>
</reference>
<dbReference type="InterPro" id="IPR002893">
    <property type="entry name" value="Znf_MYND"/>
</dbReference>
<dbReference type="AlphaFoldDB" id="U7PZU1"/>
<dbReference type="Gene3D" id="6.10.140.2220">
    <property type="match status" value="1"/>
</dbReference>
<evidence type="ECO:0000256" key="3">
    <source>
        <dbReference type="ARBA" id="ARBA00022833"/>
    </source>
</evidence>
<protein>
    <submittedName>
        <fullName evidence="8">Uncharacterized protein</fullName>
    </submittedName>
</protein>
<feature type="compositionally biased region" description="Polar residues" evidence="5">
    <location>
        <begin position="610"/>
        <end position="619"/>
    </location>
</feature>
<evidence type="ECO:0000313" key="9">
    <source>
        <dbReference type="Proteomes" id="UP000018087"/>
    </source>
</evidence>
<dbReference type="EMBL" id="KI440843">
    <property type="protein sequence ID" value="ERT01174.1"/>
    <property type="molecule type" value="Genomic_DNA"/>
</dbReference>
<feature type="compositionally biased region" description="Low complexity" evidence="5">
    <location>
        <begin position="651"/>
        <end position="684"/>
    </location>
</feature>
<feature type="compositionally biased region" description="Basic and acidic residues" evidence="5">
    <location>
        <begin position="635"/>
        <end position="650"/>
    </location>
</feature>
<keyword evidence="9" id="KW-1185">Reference proteome</keyword>
<gene>
    <name evidence="8" type="ORF">HMPREF1624_02416</name>
</gene>
<evidence type="ECO:0000259" key="6">
    <source>
        <dbReference type="PROSITE" id="PS50280"/>
    </source>
</evidence>
<dbReference type="SUPFAM" id="SSF82199">
    <property type="entry name" value="SET domain"/>
    <property type="match status" value="2"/>
</dbReference>
<evidence type="ECO:0000256" key="1">
    <source>
        <dbReference type="ARBA" id="ARBA00022723"/>
    </source>
</evidence>
<dbReference type="GO" id="GO:0005634">
    <property type="term" value="C:nucleus"/>
    <property type="evidence" value="ECO:0007669"/>
    <property type="project" value="TreeGrafter"/>
</dbReference>
<dbReference type="Gene3D" id="2.170.270.10">
    <property type="entry name" value="SET domain"/>
    <property type="match status" value="1"/>
</dbReference>
<dbReference type="InterPro" id="IPR046341">
    <property type="entry name" value="SET_dom_sf"/>
</dbReference>
<dbReference type="PROSITE" id="PS50280">
    <property type="entry name" value="SET"/>
    <property type="match status" value="1"/>
</dbReference>
<dbReference type="GO" id="GO:0008270">
    <property type="term" value="F:zinc ion binding"/>
    <property type="evidence" value="ECO:0007669"/>
    <property type="project" value="UniProtKB-KW"/>
</dbReference>
<dbReference type="Pfam" id="PF00856">
    <property type="entry name" value="SET"/>
    <property type="match status" value="1"/>
</dbReference>
<dbReference type="HOGENOM" id="CLU_350277_0_0_1"/>
<sequence>MAETIIEDIEEYNTTLFTSADCSATSLPPLEVPPIGLVHDSPLLYTTVIDSMKQAVPIEIKASTVGTKKSGLFFTGEAPLPPGEMIFLTNPLVMARSPDDDQTMATRPRKGPLRDTDVCDYCFKSPQTFTEKVASESESGNPVLPPARRCTGCNLMSFCNKTCHQKAWKQFHRFECGLLKTLQRRDPAFLLHLRLLLMDKADTVPDNVMKVIRDLSMPFKLPLQPPLSHNVKNCALHAYHLLSLENRDLTFIRDVLCRILANQAVVATADETAIVHCFDISLAMLNHSCAPNAFVFVEGRQARVRSLHTILPGEEITVALVDTRLDVESRRAALRLQTLCPDYVCNCHVCKRDADAMKLIAGESESQLAALKRFHAGVVPKAVQLIHDIKRTAWDKAKTDLVHQFVTLAEGEFLAHFTKGPMDNVTYKPIPWLRMAGAAMFLEIRQLESALYYAVLSFMFRERQVDPLSVTDLRILVNTLRAICELPESAKQYRSLFASHRNGFPTRRELGAFTVGCTIALGLLAIKVYGPKLGFVRAVLRWGREGETLCAPLEPCSPEFNTAFHSAQHKILKWCLGNRIYEAVPIREPTRAEYDALTDILRAREEQLEQSEQTAQNGQPDEAELAEPPCGLSEDYERVEKRAKTRESKRSGQSGQSGRSELSEQSTHSTQSAQSTRSTRSTQSGRPDVQEQQEAEDVSMVLLNYEQKMRVARNAESIMRREQDRRKQKSSRKDEEQAVNTDLENKLQAVFETGLRIMGENDMNSNRNTEEPLDQADKKLEREYGREGARSSTVEEVCRVQMDW</sequence>